<keyword evidence="1" id="KW-1133">Transmembrane helix</keyword>
<name>A0A4R0ED96_9GAMM</name>
<accession>A0A4R0ED96</accession>
<dbReference type="Proteomes" id="UP000291380">
    <property type="component" value="Unassembled WGS sequence"/>
</dbReference>
<dbReference type="OrthoDB" id="6708686at2"/>
<organism evidence="2 3">
    <name type="scientific">Acinetobacter terrae</name>
    <dbReference type="NCBI Taxonomy" id="2731247"/>
    <lineage>
        <taxon>Bacteria</taxon>
        <taxon>Pseudomonadati</taxon>
        <taxon>Pseudomonadota</taxon>
        <taxon>Gammaproteobacteria</taxon>
        <taxon>Moraxellales</taxon>
        <taxon>Moraxellaceae</taxon>
        <taxon>Acinetobacter</taxon>
        <taxon>Acinetobacter Taxon 24</taxon>
    </lineage>
</organism>
<dbReference type="AlphaFoldDB" id="A0A4R0ED96"/>
<evidence type="ECO:0000313" key="3">
    <source>
        <dbReference type="Proteomes" id="UP000291380"/>
    </source>
</evidence>
<dbReference type="RefSeq" id="WP_131272258.1">
    <property type="nucleotide sequence ID" value="NZ_SJOA01000042.1"/>
</dbReference>
<protein>
    <submittedName>
        <fullName evidence="2">Uncharacterized protein</fullName>
    </submittedName>
</protein>
<feature type="transmembrane region" description="Helical" evidence="1">
    <location>
        <begin position="267"/>
        <end position="289"/>
    </location>
</feature>
<keyword evidence="1" id="KW-0812">Transmembrane</keyword>
<keyword evidence="1" id="KW-0472">Membrane</keyword>
<reference evidence="2 3" key="1">
    <citation type="submission" date="2019-02" db="EMBL/GenBank/DDBJ databases">
        <title>High diversity of culturable Acinetobacter species in natural soil and water ecosystems.</title>
        <authorList>
            <person name="Radolfova-Krizova L."/>
            <person name="Nemec A."/>
        </authorList>
    </citation>
    <scope>NUCLEOTIDE SEQUENCE [LARGE SCALE GENOMIC DNA]</scope>
    <source>
        <strain evidence="2 3">ANC 4281</strain>
    </source>
</reference>
<gene>
    <name evidence="2" type="ORF">E0H85_16695</name>
</gene>
<proteinExistence type="predicted"/>
<sequence>MPPLDEYAVNPQQIESGVVALKKRQRNLTLLCLTSSTVFLASVVALFLQHDFVYSFFGITTELKQLHMPMSVDENLAELSQHTDYFTNLLSWFGWLILKLFVSFVGAFFVIHFLKKIRFFYTRFQSFILKFVGWLVAFIVLWSGLTFLQYDLNDDANNAYSEAIQYDKNIQQSELAQYLQQTDLDEPVRAYLLAQAALLHKPVDKDAAIPQVLALVKAEKTDPHFIEYGFKPEQLWTMQHQLYGKNLTPMAASVSKQVDQAEQMSDLVNIFIIAMLILSAILSLILFFLSQHLKGRVLRVEQRITP</sequence>
<dbReference type="EMBL" id="SJOA01000042">
    <property type="protein sequence ID" value="TCB53623.1"/>
    <property type="molecule type" value="Genomic_DNA"/>
</dbReference>
<feature type="transmembrane region" description="Helical" evidence="1">
    <location>
        <begin position="127"/>
        <end position="148"/>
    </location>
</feature>
<feature type="transmembrane region" description="Helical" evidence="1">
    <location>
        <begin position="28"/>
        <end position="48"/>
    </location>
</feature>
<comment type="caution">
    <text evidence="2">The sequence shown here is derived from an EMBL/GenBank/DDBJ whole genome shotgun (WGS) entry which is preliminary data.</text>
</comment>
<evidence type="ECO:0000313" key="2">
    <source>
        <dbReference type="EMBL" id="TCB53623.1"/>
    </source>
</evidence>
<feature type="transmembrane region" description="Helical" evidence="1">
    <location>
        <begin position="92"/>
        <end position="115"/>
    </location>
</feature>
<evidence type="ECO:0000256" key="1">
    <source>
        <dbReference type="SAM" id="Phobius"/>
    </source>
</evidence>